<keyword evidence="2" id="KW-1185">Reference proteome</keyword>
<organism evidence="1 2">
    <name type="scientific">Microbacterium phage Paschalis</name>
    <dbReference type="NCBI Taxonomy" id="2992928"/>
    <lineage>
        <taxon>Viruses</taxon>
        <taxon>Duplodnaviria</taxon>
        <taxon>Heunggongvirae</taxon>
        <taxon>Uroviricota</taxon>
        <taxon>Caudoviricetes</taxon>
        <taxon>Hodgkinviridae</taxon>
        <taxon>Quhwahvirus</taxon>
        <taxon>Quhwahvirus paschalis</taxon>
    </lineage>
</organism>
<evidence type="ECO:0000313" key="2">
    <source>
        <dbReference type="Proteomes" id="UP000246726"/>
    </source>
</evidence>
<evidence type="ECO:0000313" key="1">
    <source>
        <dbReference type="EMBL" id="AWN05545.1"/>
    </source>
</evidence>
<dbReference type="EMBL" id="MH155873">
    <property type="protein sequence ID" value="AWN05545.1"/>
    <property type="molecule type" value="Genomic_DNA"/>
</dbReference>
<sequence length="106" mass="11935">MTTWWHGGRFPADGLLIPQPMMRSGRPGDGWVYITSERDLAATYAATLRGAWLMQVDPVGDIEPDPESRLDTSFRCRSARVLRRYTLSRAELEQRRAVMASLGIAP</sequence>
<gene>
    <name evidence="1" type="primary">52</name>
    <name evidence="1" type="ORF">SEA_PASCHALIS_52</name>
</gene>
<name>A0A2U8UPF2_9CAUD</name>
<proteinExistence type="predicted"/>
<dbReference type="GeneID" id="54992427"/>
<dbReference type="RefSeq" id="YP_009801899.1">
    <property type="nucleotide sequence ID" value="NC_047976.1"/>
</dbReference>
<reference evidence="1 2" key="1">
    <citation type="submission" date="2018-04" db="EMBL/GenBank/DDBJ databases">
        <authorList>
            <person name="Paschalis M.I."/>
            <person name="Cheong D.K."/>
            <person name="Petit-Frere T."/>
            <person name="Stoner K.N."/>
            <person name="Veracka M."/>
            <person name="Ewers R.M."/>
            <person name="Maciver D.B."/>
            <person name="Santiago X."/>
            <person name="Nichols C.D."/>
            <person name="Scaff D.S."/>
            <person name="Osorio S.M."/>
            <person name="Mercado F.J."/>
            <person name="Tamondong K.G."/>
            <person name="Lee J."/>
            <person name="Nicholson R.L."/>
            <person name="Antonucci M.K."/>
            <person name="Anger G.K."/>
            <person name="Washington J.M."/>
            <person name="Garlena R.A."/>
            <person name="Russell D.A."/>
            <person name="Pope W.H."/>
            <person name="Jacobs-Sera D."/>
            <person name="Hendrix R.W."/>
            <person name="Hatfull G.F."/>
        </authorList>
    </citation>
    <scope>NUCLEOTIDE SEQUENCE [LARGE SCALE GENOMIC DNA]</scope>
</reference>
<protein>
    <submittedName>
        <fullName evidence="1">Uncharacterized protein</fullName>
    </submittedName>
</protein>
<accession>A0A2U8UPF2</accession>
<dbReference type="Proteomes" id="UP000246726">
    <property type="component" value="Segment"/>
</dbReference>